<dbReference type="OrthoDB" id="9778777at2"/>
<dbReference type="SUPFAM" id="SSF81342">
    <property type="entry name" value="Transmembrane di-heme cytochromes"/>
    <property type="match status" value="1"/>
</dbReference>
<dbReference type="InterPro" id="IPR000572">
    <property type="entry name" value="OxRdtase_Mopterin-bd_dom"/>
</dbReference>
<reference evidence="4 5" key="1">
    <citation type="journal article" date="2012" name="J. Bacteriol.">
        <title>Complete genome sequences of Desulfosporosinus orientis DSM765T, Desulfosporosinus youngiae DSM17734T, Desulfosporosinus meridiei DSM13257T, and Desulfosporosinus acidiphilus DSM22704T.</title>
        <authorList>
            <person name="Pester M."/>
            <person name="Brambilla E."/>
            <person name="Alazard D."/>
            <person name="Rattei T."/>
            <person name="Weinmaier T."/>
            <person name="Han J."/>
            <person name="Lucas S."/>
            <person name="Lapidus A."/>
            <person name="Cheng J.F."/>
            <person name="Goodwin L."/>
            <person name="Pitluck S."/>
            <person name="Peters L."/>
            <person name="Ovchinnikova G."/>
            <person name="Teshima H."/>
            <person name="Detter J.C."/>
            <person name="Han C.S."/>
            <person name="Tapia R."/>
            <person name="Land M.L."/>
            <person name="Hauser L."/>
            <person name="Kyrpides N.C."/>
            <person name="Ivanova N.N."/>
            <person name="Pagani I."/>
            <person name="Huntmann M."/>
            <person name="Wei C.L."/>
            <person name="Davenport K.W."/>
            <person name="Daligault H."/>
            <person name="Chain P.S."/>
            <person name="Chen A."/>
            <person name="Mavromatis K."/>
            <person name="Markowitz V."/>
            <person name="Szeto E."/>
            <person name="Mikhailova N."/>
            <person name="Pati A."/>
            <person name="Wagner M."/>
            <person name="Woyke T."/>
            <person name="Ollivier B."/>
            <person name="Klenk H.P."/>
            <person name="Spring S."/>
            <person name="Loy A."/>
        </authorList>
    </citation>
    <scope>NUCLEOTIDE SEQUENCE [LARGE SCALE GENOMIC DNA]</scope>
    <source>
        <strain evidence="5">ATCC BAA-275 / DSM 13257 / NCIMB 13706 / S10</strain>
    </source>
</reference>
<feature type="transmembrane region" description="Helical" evidence="2">
    <location>
        <begin position="92"/>
        <end position="112"/>
    </location>
</feature>
<dbReference type="PANTHER" id="PTHR43032:SF4">
    <property type="entry name" value="OXIDOREDUCTASE MOLYBDOPTERIN-BINDING DOMAIN-CONTAINING PROTEIN"/>
    <property type="match status" value="1"/>
</dbReference>
<proteinExistence type="predicted"/>
<organism evidence="4 5">
    <name type="scientific">Desulfosporosinus meridiei (strain ATCC BAA-275 / DSM 13257 / KCTC 12902 / NCIMB 13706 / S10)</name>
    <dbReference type="NCBI Taxonomy" id="768704"/>
    <lineage>
        <taxon>Bacteria</taxon>
        <taxon>Bacillati</taxon>
        <taxon>Bacillota</taxon>
        <taxon>Clostridia</taxon>
        <taxon>Eubacteriales</taxon>
        <taxon>Desulfitobacteriaceae</taxon>
        <taxon>Desulfosporosinus</taxon>
    </lineage>
</organism>
<reference evidence="5" key="2">
    <citation type="submission" date="2012-08" db="EMBL/GenBank/DDBJ databases">
        <title>Finished genome of Desulfosporosinus meridiei DSM 13257.</title>
        <authorList>
            <person name="Huntemann M."/>
            <person name="Wei C.-L."/>
            <person name="Han J."/>
            <person name="Detter J.C."/>
            <person name="Han C."/>
            <person name="Davenport K."/>
            <person name="Daligault H."/>
            <person name="Erkkila T."/>
            <person name="Gu W."/>
            <person name="Munk A.C.C."/>
            <person name="Teshima H."/>
            <person name="Xu Y."/>
            <person name="Chain P."/>
            <person name="Tapia R."/>
            <person name="Chen A."/>
            <person name="Krypides N."/>
            <person name="Mavromatis K."/>
            <person name="Markowitz V."/>
            <person name="Szeto E."/>
            <person name="Ivanova N."/>
            <person name="Mikhailova N."/>
            <person name="Ovchinnikova G."/>
            <person name="Pagani I."/>
            <person name="Pati A."/>
            <person name="Goodwin L."/>
            <person name="Peters L."/>
            <person name="Pitluck S."/>
            <person name="Woyke T."/>
            <person name="Pester M."/>
            <person name="Spring S."/>
            <person name="Ollivier B."/>
            <person name="Rattei T."/>
            <person name="Klenk H.-P."/>
            <person name="Wagner M."/>
            <person name="Loy A."/>
        </authorList>
    </citation>
    <scope>NUCLEOTIDE SEQUENCE [LARGE SCALE GENOMIC DNA]</scope>
    <source>
        <strain evidence="5">ATCC BAA-275 / DSM 13257 / NCIMB 13706 / S10</strain>
    </source>
</reference>
<dbReference type="Pfam" id="PF00174">
    <property type="entry name" value="Oxidored_molyb"/>
    <property type="match status" value="1"/>
</dbReference>
<keyword evidence="2" id="KW-1133">Transmembrane helix</keyword>
<dbReference type="KEGG" id="dmi:Desmer_2315"/>
<dbReference type="STRING" id="768704.Desmer_2315"/>
<dbReference type="InterPro" id="IPR016174">
    <property type="entry name" value="Di-haem_cyt_TM"/>
</dbReference>
<dbReference type="SUPFAM" id="SSF56524">
    <property type="entry name" value="Oxidoreductase molybdopterin-binding domain"/>
    <property type="match status" value="1"/>
</dbReference>
<sequence>MSNGCQEKVNGFAKRLALLHHWNALLVALLVFSGLLLFSSSWKELLGEAKIWIKWLHIIIGLVSILPGLAYLGSAARHWQMLKGKPWQRLHIIVVLWLIIGWFSSGVLLWQFQAMGPAVSNAALLVHDVLIWIGLPLILYHSLIKLGRLKNLRQHQSEGYGRFYTRKDFLRTVIGAGLAISVAPALIKWIGDLGSGPDRAENEEEANRLLPVPQPSADSSPPVGGGASGSFRSYSVTRLPYFTNDNWFFTLNGLVEKPITWNWEEFVALKRSVQVSNFHCVTGWSVYNNTWEGIPLKELLAKAAVKAEARVVKLYSGDGVYTDSLTLQQADMDDIIVAVLHDGQPIPKDLGGPVRLIVPQMYAYKSVKWLNRIELIEEDHIGYWGQRGYEQDAWVQG</sequence>
<accession>J7IYT1</accession>
<dbReference type="HOGENOM" id="CLU_646962_0_0_9"/>
<dbReference type="EMBL" id="CP003629">
    <property type="protein sequence ID" value="AFQ44248.1"/>
    <property type="molecule type" value="Genomic_DNA"/>
</dbReference>
<feature type="transmembrane region" description="Helical" evidence="2">
    <location>
        <begin position="169"/>
        <end position="190"/>
    </location>
</feature>
<evidence type="ECO:0000313" key="5">
    <source>
        <dbReference type="Proteomes" id="UP000005262"/>
    </source>
</evidence>
<dbReference type="AlphaFoldDB" id="J7IYT1"/>
<dbReference type="Proteomes" id="UP000005262">
    <property type="component" value="Chromosome"/>
</dbReference>
<feature type="transmembrane region" description="Helical" evidence="2">
    <location>
        <begin position="51"/>
        <end position="72"/>
    </location>
</feature>
<dbReference type="GO" id="GO:0022904">
    <property type="term" value="P:respiratory electron transport chain"/>
    <property type="evidence" value="ECO:0007669"/>
    <property type="project" value="InterPro"/>
</dbReference>
<dbReference type="GO" id="GO:0016020">
    <property type="term" value="C:membrane"/>
    <property type="evidence" value="ECO:0007669"/>
    <property type="project" value="InterPro"/>
</dbReference>
<gene>
    <name evidence="4" type="ordered locus">Desmer_2315</name>
</gene>
<keyword evidence="5" id="KW-1185">Reference proteome</keyword>
<dbReference type="PANTHER" id="PTHR43032">
    <property type="entry name" value="PROTEIN-METHIONINE-SULFOXIDE REDUCTASE"/>
    <property type="match status" value="1"/>
</dbReference>
<keyword evidence="2" id="KW-0472">Membrane</keyword>
<evidence type="ECO:0000259" key="3">
    <source>
        <dbReference type="Pfam" id="PF00174"/>
    </source>
</evidence>
<evidence type="ECO:0000256" key="2">
    <source>
        <dbReference type="SAM" id="Phobius"/>
    </source>
</evidence>
<feature type="transmembrane region" description="Helical" evidence="2">
    <location>
        <begin position="21"/>
        <end position="39"/>
    </location>
</feature>
<dbReference type="eggNOG" id="COG2041">
    <property type="taxonomic scope" value="Bacteria"/>
</dbReference>
<dbReference type="RefSeq" id="WP_014903162.1">
    <property type="nucleotide sequence ID" value="NC_018515.1"/>
</dbReference>
<feature type="transmembrane region" description="Helical" evidence="2">
    <location>
        <begin position="124"/>
        <end position="144"/>
    </location>
</feature>
<name>J7IYT1_DESMD</name>
<evidence type="ECO:0000313" key="4">
    <source>
        <dbReference type="EMBL" id="AFQ44248.1"/>
    </source>
</evidence>
<dbReference type="InterPro" id="IPR036374">
    <property type="entry name" value="OxRdtase_Mopterin-bd_sf"/>
</dbReference>
<dbReference type="Gene3D" id="3.90.420.10">
    <property type="entry name" value="Oxidoreductase, molybdopterin-binding domain"/>
    <property type="match status" value="1"/>
</dbReference>
<feature type="region of interest" description="Disordered" evidence="1">
    <location>
        <begin position="198"/>
        <end position="226"/>
    </location>
</feature>
<protein>
    <submittedName>
        <fullName evidence="4">Sulfite oxidase-like oxidoreductase</fullName>
    </submittedName>
</protein>
<evidence type="ECO:0000256" key="1">
    <source>
        <dbReference type="SAM" id="MobiDB-lite"/>
    </source>
</evidence>
<feature type="domain" description="Oxidoreductase molybdopterin-binding" evidence="3">
    <location>
        <begin position="240"/>
        <end position="384"/>
    </location>
</feature>
<keyword evidence="2" id="KW-0812">Transmembrane</keyword>